<dbReference type="KEGG" id="tpf:TPHA_0A00420"/>
<dbReference type="AlphaFoldDB" id="G8BMJ9"/>
<feature type="compositionally biased region" description="Polar residues" evidence="1">
    <location>
        <begin position="356"/>
        <end position="367"/>
    </location>
</feature>
<dbReference type="eggNOG" id="ENOG502S5ZX">
    <property type="taxonomic scope" value="Eukaryota"/>
</dbReference>
<dbReference type="GeneID" id="11532534"/>
<dbReference type="Proteomes" id="UP000005666">
    <property type="component" value="Chromosome 1"/>
</dbReference>
<sequence length="401" mass="44558">MMANESETMMSMTPEKERELTSKILERAEIAQMTRQLKIGLNKVSTNKAVKSNTGTNKMGVFLPRKDTKKETTNEENINRSIKKMSPSKNYRSEEKYVLNTSSLNNYNRPATPPRVPPSSSASNMNEIENEQGQERIDNHKFSKPKIPTTPRAANNNALYSSSQPSKILTTPKGKIINIDNKIKDENKNIEGNQNDSGADLLMYLATSPYVSSKTPYDRIPTTPSRNLESAESSLHKLDHDSAVRFSHIKPSISSPQSTFKQTSVLDISGNQASGVFTNSMLDSPTVFITNSPYQRKKKLTSSSQSNNNFNVLQIPTTPSRELRSSPNPNSYLLKTPNFIMGDYVHNIFSPSPKVNFSSSTLPSSSDKYLGSSNSNLTTSSRTVNEFTLSNTSNSRDNSDK</sequence>
<dbReference type="GO" id="GO:0045944">
    <property type="term" value="P:positive regulation of transcription by RNA polymerase II"/>
    <property type="evidence" value="ECO:0007669"/>
    <property type="project" value="EnsemblFungi"/>
</dbReference>
<dbReference type="GO" id="GO:0030907">
    <property type="term" value="C:MBF transcription complex"/>
    <property type="evidence" value="ECO:0007669"/>
    <property type="project" value="EnsemblFungi"/>
</dbReference>
<evidence type="ECO:0000256" key="1">
    <source>
        <dbReference type="SAM" id="MobiDB-lite"/>
    </source>
</evidence>
<name>G8BMJ9_TETPH</name>
<feature type="compositionally biased region" description="Polar residues" evidence="1">
    <location>
        <begin position="386"/>
        <end position="401"/>
    </location>
</feature>
<feature type="region of interest" description="Disordered" evidence="1">
    <location>
        <begin position="356"/>
        <end position="401"/>
    </location>
</feature>
<dbReference type="GO" id="GO:0033309">
    <property type="term" value="C:SBF transcription complex"/>
    <property type="evidence" value="ECO:0007669"/>
    <property type="project" value="EnsemblFungi"/>
</dbReference>
<protein>
    <submittedName>
        <fullName evidence="2">Uncharacterized protein</fullName>
    </submittedName>
</protein>
<dbReference type="EMBL" id="HE612856">
    <property type="protein sequence ID" value="CCE61127.1"/>
    <property type="molecule type" value="Genomic_DNA"/>
</dbReference>
<feature type="region of interest" description="Disordered" evidence="1">
    <location>
        <begin position="298"/>
        <end position="329"/>
    </location>
</feature>
<dbReference type="OrthoDB" id="2163387at2759"/>
<dbReference type="GO" id="GO:0070822">
    <property type="term" value="C:Sin3-type complex"/>
    <property type="evidence" value="ECO:0007669"/>
    <property type="project" value="EnsemblFungi"/>
</dbReference>
<dbReference type="OMA" id="NMNDYVH"/>
<feature type="region of interest" description="Disordered" evidence="1">
    <location>
        <begin position="141"/>
        <end position="166"/>
    </location>
</feature>
<keyword evidence="3" id="KW-1185">Reference proteome</keyword>
<dbReference type="GO" id="GO:0003713">
    <property type="term" value="F:transcription coactivator activity"/>
    <property type="evidence" value="ECO:0007669"/>
    <property type="project" value="EnsemblFungi"/>
</dbReference>
<dbReference type="RefSeq" id="XP_003683561.1">
    <property type="nucleotide sequence ID" value="XM_003683513.1"/>
</dbReference>
<feature type="compositionally biased region" description="Polar residues" evidence="1">
    <location>
        <begin position="301"/>
        <end position="329"/>
    </location>
</feature>
<accession>G8BMJ9</accession>
<dbReference type="HOGENOM" id="CLU_048305_0_0_1"/>
<proteinExistence type="predicted"/>
<evidence type="ECO:0000313" key="2">
    <source>
        <dbReference type="EMBL" id="CCE61127.1"/>
    </source>
</evidence>
<evidence type="ECO:0000313" key="3">
    <source>
        <dbReference type="Proteomes" id="UP000005666"/>
    </source>
</evidence>
<dbReference type="GO" id="GO:0000082">
    <property type="term" value="P:G1/S transition of mitotic cell cycle"/>
    <property type="evidence" value="ECO:0007669"/>
    <property type="project" value="EnsemblFungi"/>
</dbReference>
<gene>
    <name evidence="2" type="primary">TPHA0A00420</name>
    <name evidence="2" type="ordered locus">TPHA_0A00420</name>
</gene>
<feature type="compositionally biased region" description="Polar residues" evidence="1">
    <location>
        <begin position="152"/>
        <end position="166"/>
    </location>
</feature>
<reference evidence="2 3" key="1">
    <citation type="journal article" date="2011" name="Proc. Natl. Acad. Sci. U.S.A.">
        <title>Evolutionary erosion of yeast sex chromosomes by mating-type switching accidents.</title>
        <authorList>
            <person name="Gordon J.L."/>
            <person name="Armisen D."/>
            <person name="Proux-Wera E."/>
            <person name="Oheigeartaigh S.S."/>
            <person name="Byrne K.P."/>
            <person name="Wolfe K.H."/>
        </authorList>
    </citation>
    <scope>NUCLEOTIDE SEQUENCE [LARGE SCALE GENOMIC DNA]</scope>
    <source>
        <strain evidence="3">ATCC 24235 / CBS 4417 / NBRC 1672 / NRRL Y-8282 / UCD 70-5</strain>
    </source>
</reference>
<organism evidence="2 3">
    <name type="scientific">Tetrapisispora phaffii (strain ATCC 24235 / CBS 4417 / NBRC 1672 / NRRL Y-8282 / UCD 70-5)</name>
    <name type="common">Yeast</name>
    <name type="synonym">Fabospora phaffii</name>
    <dbReference type="NCBI Taxonomy" id="1071381"/>
    <lineage>
        <taxon>Eukaryota</taxon>
        <taxon>Fungi</taxon>
        <taxon>Dikarya</taxon>
        <taxon>Ascomycota</taxon>
        <taxon>Saccharomycotina</taxon>
        <taxon>Saccharomycetes</taxon>
        <taxon>Saccharomycetales</taxon>
        <taxon>Saccharomycetaceae</taxon>
        <taxon>Tetrapisispora</taxon>
    </lineage>
</organism>
<feature type="region of interest" description="Disordered" evidence="1">
    <location>
        <begin position="104"/>
        <end position="125"/>
    </location>
</feature>
<dbReference type="STRING" id="1071381.G8BMJ9"/>
<dbReference type="GO" id="GO:0031496">
    <property type="term" value="P:positive regulation of mating type switching"/>
    <property type="evidence" value="ECO:0007669"/>
    <property type="project" value="EnsemblFungi"/>
</dbReference>
<feature type="compositionally biased region" description="Low complexity" evidence="1">
    <location>
        <begin position="372"/>
        <end position="385"/>
    </location>
</feature>